<keyword evidence="2" id="KW-0472">Membrane</keyword>
<dbReference type="InterPro" id="IPR018060">
    <property type="entry name" value="HTH_AraC"/>
</dbReference>
<keyword evidence="2" id="KW-0812">Transmembrane</keyword>
<dbReference type="PANTHER" id="PTHR43280:SF2">
    <property type="entry name" value="HTH-TYPE TRANSCRIPTIONAL REGULATOR EXSA"/>
    <property type="match status" value="1"/>
</dbReference>
<dbReference type="Gene3D" id="1.25.40.10">
    <property type="entry name" value="Tetratricopeptide repeat domain"/>
    <property type="match status" value="2"/>
</dbReference>
<name>A0ABW1PIN4_9FLAO</name>
<dbReference type="Pfam" id="PF13181">
    <property type="entry name" value="TPR_8"/>
    <property type="match status" value="2"/>
</dbReference>
<dbReference type="RefSeq" id="WP_379790107.1">
    <property type="nucleotide sequence ID" value="NZ_JBHSQB010000003.1"/>
</dbReference>
<dbReference type="PANTHER" id="PTHR43280">
    <property type="entry name" value="ARAC-FAMILY TRANSCRIPTIONAL REGULATOR"/>
    <property type="match status" value="1"/>
</dbReference>
<evidence type="ECO:0000313" key="4">
    <source>
        <dbReference type="EMBL" id="MFC6095481.1"/>
    </source>
</evidence>
<sequence length="557" mass="63954">MMVRLLLASVLWSAPTNEAGARPAHTPDSLQKRSYDYLFDRIEEDISHAARSAYLRSFVSKAKNEENWEELSNGYKNYVHYAPDALKMAYADSMVAAAKRSKSNEVIGAAYLSKGIAFYGQKRLAEAMDTYLIADRYVAKTGDPYLIYKTRYHIGQMKYILGYYDEAISIFRECCGYFKKGHTRAYLNSLHSLGICYKLVGNHGLCTETNEFGMAEGIRTGNRDMEPYFVFSEGVNQCLVHNYRTAVDKLQAAMIGIRANKDFSNEMVGYFYLGKAYWSLGEQEKAVAYFKKVDQIYLRRGYMRPDIRGAYEVLISYYKEKNQLPEQLLYVEKLLEIDQKLHQTHAYLQGKIQKEYETKELLAEQQSLKKSLSNRKYNDKIFSAVIGALLLLVAYGMLRYYRNKKEARKKYGELLQKIDAISKAKAKTSDAEIGMSRDVEEAVLHSLTKFENSTKFLEKDLNLTKLAGHFNTNTKYLSLIILKQRHKKFNEYINGLKVQHIAQRIKNEKTLRNYTHEALADEAGFSSTRRFVNAFTANTGISPKYFIEELKKASGAA</sequence>
<gene>
    <name evidence="4" type="ORF">ACFPVY_02395</name>
</gene>
<dbReference type="SUPFAM" id="SSF48452">
    <property type="entry name" value="TPR-like"/>
    <property type="match status" value="1"/>
</dbReference>
<organism evidence="4 5">
    <name type="scientific">Flavobacterium qiangtangense</name>
    <dbReference type="NCBI Taxonomy" id="1442595"/>
    <lineage>
        <taxon>Bacteria</taxon>
        <taxon>Pseudomonadati</taxon>
        <taxon>Bacteroidota</taxon>
        <taxon>Flavobacteriia</taxon>
        <taxon>Flavobacteriales</taxon>
        <taxon>Flavobacteriaceae</taxon>
        <taxon>Flavobacterium</taxon>
    </lineage>
</organism>
<keyword evidence="1" id="KW-0238">DNA-binding</keyword>
<dbReference type="Proteomes" id="UP001596287">
    <property type="component" value="Unassembled WGS sequence"/>
</dbReference>
<feature type="transmembrane region" description="Helical" evidence="2">
    <location>
        <begin position="381"/>
        <end position="401"/>
    </location>
</feature>
<proteinExistence type="predicted"/>
<evidence type="ECO:0000313" key="5">
    <source>
        <dbReference type="Proteomes" id="UP001596287"/>
    </source>
</evidence>
<feature type="domain" description="HTH araC/xylS-type" evidence="3">
    <location>
        <begin position="457"/>
        <end position="549"/>
    </location>
</feature>
<protein>
    <submittedName>
        <fullName evidence="4">Helix-turn-helix domain-containing protein</fullName>
    </submittedName>
</protein>
<accession>A0ABW1PIN4</accession>
<evidence type="ECO:0000259" key="3">
    <source>
        <dbReference type="PROSITE" id="PS01124"/>
    </source>
</evidence>
<dbReference type="Gene3D" id="1.10.10.60">
    <property type="entry name" value="Homeodomain-like"/>
    <property type="match status" value="2"/>
</dbReference>
<evidence type="ECO:0000256" key="2">
    <source>
        <dbReference type="SAM" id="Phobius"/>
    </source>
</evidence>
<keyword evidence="2" id="KW-1133">Transmembrane helix</keyword>
<dbReference type="InterPro" id="IPR019734">
    <property type="entry name" value="TPR_rpt"/>
</dbReference>
<dbReference type="SMART" id="SM00342">
    <property type="entry name" value="HTH_ARAC"/>
    <property type="match status" value="1"/>
</dbReference>
<evidence type="ECO:0000256" key="1">
    <source>
        <dbReference type="ARBA" id="ARBA00023125"/>
    </source>
</evidence>
<comment type="caution">
    <text evidence="4">The sequence shown here is derived from an EMBL/GenBank/DDBJ whole genome shotgun (WGS) entry which is preliminary data.</text>
</comment>
<dbReference type="InterPro" id="IPR011990">
    <property type="entry name" value="TPR-like_helical_dom_sf"/>
</dbReference>
<keyword evidence="5" id="KW-1185">Reference proteome</keyword>
<dbReference type="EMBL" id="JBHSQB010000003">
    <property type="protein sequence ID" value="MFC6095481.1"/>
    <property type="molecule type" value="Genomic_DNA"/>
</dbReference>
<dbReference type="PROSITE" id="PS01124">
    <property type="entry name" value="HTH_ARAC_FAMILY_2"/>
    <property type="match status" value="1"/>
</dbReference>
<reference evidence="5" key="1">
    <citation type="journal article" date="2019" name="Int. J. Syst. Evol. Microbiol.">
        <title>The Global Catalogue of Microorganisms (GCM) 10K type strain sequencing project: providing services to taxonomists for standard genome sequencing and annotation.</title>
        <authorList>
            <consortium name="The Broad Institute Genomics Platform"/>
            <consortium name="The Broad Institute Genome Sequencing Center for Infectious Disease"/>
            <person name="Wu L."/>
            <person name="Ma J."/>
        </authorList>
    </citation>
    <scope>NUCLEOTIDE SEQUENCE [LARGE SCALE GENOMIC DNA]</scope>
    <source>
        <strain evidence="5">CCUG 49679</strain>
    </source>
</reference>